<evidence type="ECO:0000313" key="1">
    <source>
        <dbReference type="EMBL" id="KAH9797542.1"/>
    </source>
</evidence>
<gene>
    <name evidence="1" type="ORF">KPL71_005903</name>
</gene>
<evidence type="ECO:0000313" key="2">
    <source>
        <dbReference type="Proteomes" id="UP000829398"/>
    </source>
</evidence>
<reference evidence="2" key="1">
    <citation type="journal article" date="2023" name="Hortic. Res.">
        <title>A chromosome-level phased genome enabling allele-level studies in sweet orange: a case study on citrus Huanglongbing tolerance.</title>
        <authorList>
            <person name="Wu B."/>
            <person name="Yu Q."/>
            <person name="Deng Z."/>
            <person name="Duan Y."/>
            <person name="Luo F."/>
            <person name="Gmitter F. Jr."/>
        </authorList>
    </citation>
    <scope>NUCLEOTIDE SEQUENCE [LARGE SCALE GENOMIC DNA]</scope>
    <source>
        <strain evidence="2">cv. Valencia</strain>
    </source>
</reference>
<accession>A0ACB8NI38</accession>
<name>A0ACB8NI38_CITSI</name>
<sequence length="676" mass="76079">MGIQGLLPLLKSIMIPIHIKELEGCCVAVDTYSWLHKGALSCSRELCKGLPTSRHIDYCMHRVNLLRHYGVKPILIFDGGLLPMKIEQENKRARSRKENLARAIECESEGNSSASYEFYQKAVDISPSIAHELIQVLKQQNVSYIVAPYEADAQMTFLAVSKQVEAVITEDSDLIPFGCSRIIFKMDKFGQGVEFQCSMLQKNKDLSFGGFTKQMLLEMCILSGCDYLQSLPGMGLKRAHALISKFKSYDKVIKHLKYSTVSVPPFYEESFGKAVLTFQHQRVYDPKTEDIEVSDNSHLVVGQNSHLKNFKPESERKKLDLPVQKNLLTKYFSKRKFTTPRISPNHFSPEETSSLSPGEHHTAEASCDISCQSSSRMELETVGNFPHNSSEKNCFASEVPEFSASPSREMENERNAEHTSLPQFCRSIRNPCPALRKEHENKNCTDSVVGKGRTENRKVIVRSSYFLHKQVNKDDQENKQEKLVVENDAAIDMSENTGLQSAHFDYSYLKGTAIKRKTSLIDSVHTDKMGSKLMRTNASLHNNGYSDPNLDKTIATETDEAKFGANISHLGCYSEIAEKSMERFVSVISKYRCTSGSRASGLRAPLKDVRNTCTVRPGIATLRLNLGKLEWRHYFGLVSFLSSQLMRFLNFTSTVTFATLNCLRATGCCIHHGISC</sequence>
<dbReference type="EMBL" id="CM039171">
    <property type="protein sequence ID" value="KAH9797542.1"/>
    <property type="molecule type" value="Genomic_DNA"/>
</dbReference>
<proteinExistence type="predicted"/>
<dbReference type="Proteomes" id="UP000829398">
    <property type="component" value="Chromosome 2"/>
</dbReference>
<keyword evidence="2" id="KW-1185">Reference proteome</keyword>
<comment type="caution">
    <text evidence="1">The sequence shown here is derived from an EMBL/GenBank/DDBJ whole genome shotgun (WGS) entry which is preliminary data.</text>
</comment>
<keyword evidence="1" id="KW-0540">Nuclease</keyword>
<organism evidence="1 2">
    <name type="scientific">Citrus sinensis</name>
    <name type="common">Sweet orange</name>
    <name type="synonym">Citrus aurantium var. sinensis</name>
    <dbReference type="NCBI Taxonomy" id="2711"/>
    <lineage>
        <taxon>Eukaryota</taxon>
        <taxon>Viridiplantae</taxon>
        <taxon>Streptophyta</taxon>
        <taxon>Embryophyta</taxon>
        <taxon>Tracheophyta</taxon>
        <taxon>Spermatophyta</taxon>
        <taxon>Magnoliopsida</taxon>
        <taxon>eudicotyledons</taxon>
        <taxon>Gunneridae</taxon>
        <taxon>Pentapetalae</taxon>
        <taxon>rosids</taxon>
        <taxon>malvids</taxon>
        <taxon>Sapindales</taxon>
        <taxon>Rutaceae</taxon>
        <taxon>Aurantioideae</taxon>
        <taxon>Citrus</taxon>
    </lineage>
</organism>
<protein>
    <submittedName>
        <fullName evidence="1">Exonuclease 1</fullName>
    </submittedName>
</protein>
<keyword evidence="1" id="KW-0269">Exonuclease</keyword>
<keyword evidence="1" id="KW-0378">Hydrolase</keyword>